<feature type="transmembrane region" description="Helical" evidence="9">
    <location>
        <begin position="117"/>
        <end position="142"/>
    </location>
</feature>
<dbReference type="Gene3D" id="1.10.3720.10">
    <property type="entry name" value="MetI-like"/>
    <property type="match status" value="1"/>
</dbReference>
<evidence type="ECO:0000313" key="11">
    <source>
        <dbReference type="EMBL" id="OLP42974.1"/>
    </source>
</evidence>
<keyword evidence="6" id="KW-0653">Protein transport</keyword>
<dbReference type="PANTHER" id="PTHR43386">
    <property type="entry name" value="OLIGOPEPTIDE TRANSPORT SYSTEM PERMEASE PROTEIN APPC"/>
    <property type="match status" value="1"/>
</dbReference>
<evidence type="ECO:0000313" key="12">
    <source>
        <dbReference type="Proteomes" id="UP000186894"/>
    </source>
</evidence>
<dbReference type="GO" id="GO:0005886">
    <property type="term" value="C:plasma membrane"/>
    <property type="evidence" value="ECO:0007669"/>
    <property type="project" value="UniProtKB-SubCell"/>
</dbReference>
<keyword evidence="3" id="KW-1003">Cell membrane</keyword>
<reference evidence="11 12" key="1">
    <citation type="submission" date="2016-09" db="EMBL/GenBank/DDBJ databases">
        <title>Rhizobium oryziradicis sp. nov., isolated from the root of rice.</title>
        <authorList>
            <person name="Zhao J."/>
            <person name="Zhang X."/>
        </authorList>
    </citation>
    <scope>NUCLEOTIDE SEQUENCE [LARGE SCALE GENOMIC DNA]</scope>
    <source>
        <strain evidence="11 12">N19</strain>
    </source>
</reference>
<evidence type="ECO:0000256" key="2">
    <source>
        <dbReference type="ARBA" id="ARBA00022448"/>
    </source>
</evidence>
<feature type="transmembrane region" description="Helical" evidence="9">
    <location>
        <begin position="154"/>
        <end position="174"/>
    </location>
</feature>
<dbReference type="EMBL" id="MKIM01000029">
    <property type="protein sequence ID" value="OLP42974.1"/>
    <property type="molecule type" value="Genomic_DNA"/>
</dbReference>
<dbReference type="SUPFAM" id="SSF161098">
    <property type="entry name" value="MetI-like"/>
    <property type="match status" value="1"/>
</dbReference>
<keyword evidence="8 9" id="KW-0472">Membrane</keyword>
<proteinExistence type="inferred from homology"/>
<dbReference type="GO" id="GO:0055085">
    <property type="term" value="P:transmembrane transport"/>
    <property type="evidence" value="ECO:0007669"/>
    <property type="project" value="InterPro"/>
</dbReference>
<dbReference type="InterPro" id="IPR000515">
    <property type="entry name" value="MetI-like"/>
</dbReference>
<dbReference type="GO" id="GO:0015031">
    <property type="term" value="P:protein transport"/>
    <property type="evidence" value="ECO:0007669"/>
    <property type="project" value="UniProtKB-KW"/>
</dbReference>
<evidence type="ECO:0000256" key="4">
    <source>
        <dbReference type="ARBA" id="ARBA00022692"/>
    </source>
</evidence>
<evidence type="ECO:0000256" key="9">
    <source>
        <dbReference type="RuleBase" id="RU363032"/>
    </source>
</evidence>
<keyword evidence="2 9" id="KW-0813">Transport</keyword>
<dbReference type="GO" id="GO:0015833">
    <property type="term" value="P:peptide transport"/>
    <property type="evidence" value="ECO:0007669"/>
    <property type="project" value="UniProtKB-KW"/>
</dbReference>
<accession>A0A1Q8ZMH6</accession>
<protein>
    <submittedName>
        <fullName evidence="11">Diguanylate cyclase</fullName>
    </submittedName>
</protein>
<dbReference type="CDD" id="cd06261">
    <property type="entry name" value="TM_PBP2"/>
    <property type="match status" value="1"/>
</dbReference>
<comment type="similarity">
    <text evidence="9">Belongs to the binding-protein-dependent transport system permease family.</text>
</comment>
<dbReference type="RefSeq" id="WP_075641182.1">
    <property type="nucleotide sequence ID" value="NZ_MKIM01000029.1"/>
</dbReference>
<dbReference type="PROSITE" id="PS50928">
    <property type="entry name" value="ABC_TM1"/>
    <property type="match status" value="1"/>
</dbReference>
<dbReference type="OrthoDB" id="9805884at2"/>
<evidence type="ECO:0000256" key="8">
    <source>
        <dbReference type="ARBA" id="ARBA00023136"/>
    </source>
</evidence>
<feature type="domain" description="ABC transmembrane type-1" evidence="10">
    <location>
        <begin position="115"/>
        <end position="304"/>
    </location>
</feature>
<dbReference type="Pfam" id="PF00528">
    <property type="entry name" value="BPD_transp_1"/>
    <property type="match status" value="1"/>
</dbReference>
<keyword evidence="4 9" id="KW-0812">Transmembrane</keyword>
<evidence type="ECO:0000256" key="6">
    <source>
        <dbReference type="ARBA" id="ARBA00022927"/>
    </source>
</evidence>
<evidence type="ECO:0000259" key="10">
    <source>
        <dbReference type="PROSITE" id="PS50928"/>
    </source>
</evidence>
<dbReference type="AlphaFoldDB" id="A0A1Q8ZMH6"/>
<dbReference type="InterPro" id="IPR025966">
    <property type="entry name" value="OppC_N"/>
</dbReference>
<dbReference type="PANTHER" id="PTHR43386:SF1">
    <property type="entry name" value="D,D-DIPEPTIDE TRANSPORT SYSTEM PERMEASE PROTEIN DDPC-RELATED"/>
    <property type="match status" value="1"/>
</dbReference>
<dbReference type="InterPro" id="IPR035906">
    <property type="entry name" value="MetI-like_sf"/>
</dbReference>
<keyword evidence="12" id="KW-1185">Reference proteome</keyword>
<feature type="transmembrane region" description="Helical" evidence="9">
    <location>
        <begin position="232"/>
        <end position="259"/>
    </location>
</feature>
<keyword evidence="7 9" id="KW-1133">Transmembrane helix</keyword>
<evidence type="ECO:0000256" key="1">
    <source>
        <dbReference type="ARBA" id="ARBA00004651"/>
    </source>
</evidence>
<feature type="transmembrane region" description="Helical" evidence="9">
    <location>
        <begin position="180"/>
        <end position="196"/>
    </location>
</feature>
<sequence length="317" mass="33822">MTRLNIASANAAETILEDGLIGDPVPLWRKTLGRLLRLRSGQVGLFIIGTLILVAIFAPLIAPYDPDQVLIGVEQVKRREPPCIHLLGCDASRPQHIMGIDGNARDSFSRILYGTRVSLIIGLTTVTTALIVGVFLGAIAGYFRGWVDNIIMRIMDVILGFPSLLLAIAIVAVLGPGIRNALLAISIVSVPAYARVTRASVLSVKTFDFVAATRVLGGSKWRILFLRVLPNAITPIVVLATLGVATAILDAAGLSFLGLGAQPPTPEWGTMLGSARNEIFSAPHLVFFPGLAIMLTVLGFNLLGDGLRDALDPRLHT</sequence>
<comment type="subcellular location">
    <subcellularLocation>
        <location evidence="1 9">Cell membrane</location>
        <topology evidence="1 9">Multi-pass membrane protein</topology>
    </subcellularLocation>
</comment>
<dbReference type="InterPro" id="IPR050366">
    <property type="entry name" value="BP-dependent_transpt_permease"/>
</dbReference>
<comment type="caution">
    <text evidence="11">The sequence shown here is derived from an EMBL/GenBank/DDBJ whole genome shotgun (WGS) entry which is preliminary data.</text>
</comment>
<evidence type="ECO:0000256" key="5">
    <source>
        <dbReference type="ARBA" id="ARBA00022856"/>
    </source>
</evidence>
<evidence type="ECO:0000256" key="3">
    <source>
        <dbReference type="ARBA" id="ARBA00022475"/>
    </source>
</evidence>
<feature type="transmembrane region" description="Helical" evidence="9">
    <location>
        <begin position="43"/>
        <end position="62"/>
    </location>
</feature>
<dbReference type="Pfam" id="PF12911">
    <property type="entry name" value="OppC_N"/>
    <property type="match status" value="1"/>
</dbReference>
<name>A0A1Q8ZMH6_9HYPH</name>
<gene>
    <name evidence="11" type="ORF">BJF95_13675</name>
</gene>
<organism evidence="11 12">
    <name type="scientific">Rhizobium oryziradicis</name>
    <dbReference type="NCBI Taxonomy" id="1867956"/>
    <lineage>
        <taxon>Bacteria</taxon>
        <taxon>Pseudomonadati</taxon>
        <taxon>Pseudomonadota</taxon>
        <taxon>Alphaproteobacteria</taxon>
        <taxon>Hyphomicrobiales</taxon>
        <taxon>Rhizobiaceae</taxon>
        <taxon>Rhizobium/Agrobacterium group</taxon>
        <taxon>Rhizobium</taxon>
    </lineage>
</organism>
<keyword evidence="5" id="KW-0571">Peptide transport</keyword>
<feature type="transmembrane region" description="Helical" evidence="9">
    <location>
        <begin position="279"/>
        <end position="304"/>
    </location>
</feature>
<evidence type="ECO:0000256" key="7">
    <source>
        <dbReference type="ARBA" id="ARBA00022989"/>
    </source>
</evidence>
<dbReference type="Proteomes" id="UP000186894">
    <property type="component" value="Unassembled WGS sequence"/>
</dbReference>
<dbReference type="STRING" id="1867956.BJF95_13675"/>